<dbReference type="InterPro" id="IPR011050">
    <property type="entry name" value="Pectin_lyase_fold/virulence"/>
</dbReference>
<protein>
    <submittedName>
        <fullName evidence="7">Filamentous hemagglutinin N-terminal domain-containing protein</fullName>
    </submittedName>
</protein>
<evidence type="ECO:0000256" key="5">
    <source>
        <dbReference type="SAM" id="SignalP"/>
    </source>
</evidence>
<organism evidence="7 8">
    <name type="scientific">Megasphaera elsdenii</name>
    <dbReference type="NCBI Taxonomy" id="907"/>
    <lineage>
        <taxon>Bacteria</taxon>
        <taxon>Bacillati</taxon>
        <taxon>Bacillota</taxon>
        <taxon>Negativicutes</taxon>
        <taxon>Veillonellales</taxon>
        <taxon>Veillonellaceae</taxon>
        <taxon>Megasphaera</taxon>
    </lineage>
</organism>
<dbReference type="Pfam" id="PF05860">
    <property type="entry name" value="TPS"/>
    <property type="match status" value="1"/>
</dbReference>
<comment type="caution">
    <text evidence="7">The sequence shown here is derived from an EMBL/GenBank/DDBJ whole genome shotgun (WGS) entry which is preliminary data.</text>
</comment>
<keyword evidence="3 5" id="KW-0732">Signal</keyword>
<evidence type="ECO:0000256" key="2">
    <source>
        <dbReference type="ARBA" id="ARBA00022525"/>
    </source>
</evidence>
<accession>A0A848ES80</accession>
<name>A0A848ES80_MEGEL</name>
<evidence type="ECO:0000256" key="1">
    <source>
        <dbReference type="ARBA" id="ARBA00004613"/>
    </source>
</evidence>
<evidence type="ECO:0000313" key="7">
    <source>
        <dbReference type="EMBL" id="NMK39528.1"/>
    </source>
</evidence>
<dbReference type="InterPro" id="IPR050909">
    <property type="entry name" value="Bact_Autotransporter_VF"/>
</dbReference>
<dbReference type="SMART" id="SM00912">
    <property type="entry name" value="Haemagg_act"/>
    <property type="match status" value="1"/>
</dbReference>
<dbReference type="RefSeq" id="WP_169013755.1">
    <property type="nucleotide sequence ID" value="NZ_JABBJH010000012.1"/>
</dbReference>
<gene>
    <name evidence="7" type="ORF">HG933_09135</name>
</gene>
<dbReference type="PANTHER" id="PTHR12338">
    <property type="entry name" value="AUTOTRANSPORTER"/>
    <property type="match status" value="1"/>
</dbReference>
<evidence type="ECO:0000313" key="8">
    <source>
        <dbReference type="Proteomes" id="UP000536773"/>
    </source>
</evidence>
<sequence>MKYYSKKQWTQKLTIMVFLAMALGGTAVQAMPSGADIRSGQGSISQDGKNMTVQQNSQRMAIDWTKFDIAKDETVRYAQPDRNAISLNRVTGGQQSVIAGNLNANGNVVLVNPNGVVFTKNSSVDVGGLVASTARLNDEAMKNFSNGKDSLGLSLDKDSTASVINEGQIKAQGGLVALHAANVENKGTITNEGGTLAMAAAKNLTLSAADDDKLNFTVDGELAKSQALNSGSLKADGGYVVMTAKSAGDVLSTVVNNTGTIEAKTLRKNEKGQILLDGGDKGQVEVSGTLDASGTEAGQSAGNIKVIGEKTIVHDGTNLLARGNVDGGKIETSGDVLNLGDNLNIDASGDKGSHGTWLLDPLEVVISESKPSSADHDYGTIVGDTNGKTKNNVIYNDPPSKQNANDAYNSTTWIDSNQVGTILSKGTDVMIQAISSSGAASITLESPIDITVSSSASKNPTFTLEANRNITINQNITAESGGKGLNIMLNADTDGDNIGAVIMNADVTTNGGWFKSATGGNVTHTYGTSDADKKNYGTYNGVTVGGGPNHDGSTVGTYFGGKDTAKQAENRFIKTNGGAITLNGEVAIGLNGGTLTLDTGGGDLTVTGLINSGNSYKAYIYGTDDWNNNEMIKKMVKQYLEDGTVPAYHYIGITYERDSNGNLKEDGKGGYKWSYDAKNYTNAGKPGNIHYVLKALTDTSDSSGGKDFSTINPRWYTTTDAGYGYDSFIVDKASTITVDEYLAYVKKSAPENWKTKYNALTFDEIKKDTTKMETLKADIAELIAHNWFLAEQIAENGTSGGAEVRDSYLATITTRLENSLSTPNGQHTLWVGGRGSGVRGRTVNDDPNNPATWGPSDPTLMDGFYWVTGPEGADSTYKDFKGNTLKYDAGTKFWDTVSSDWKTGKNGEKAYGLDPTWSTYKSGGKIITQPDNNGPFLTVGYGSDNQWDDANFGGETTWGFVQETNLANSSLKINTGKGTIALKGDIGKGQALDTLSIDGGTVKIGDTSNKVTDYNHGTVYVDHGLKITGTGNVTVGGEIHSGENPETDTSTTLEDTYKDNVTILSSGNIEVHGITSNTYDDGTTTTRGGKISLTSTGKTGKITLGAGVDYDGNATEGTLAAASTAEGAVVVDAQGSQGSLVNSTTGTNAITTGKDVTTGKYGTWQVYVNSPSDYGTSLGSNLNSKTNAQWTAKSGSNSTVNTNSSNNTLSDYNDTSSNKFIFQVTPVITISGGSQQKTYGDNLTEDQLRKLLSTSATYTDSTGKDVDVTQFGNFKEANYLTYVTSSDGTKTGTDAVAVSSGGAFATATRTDGNEKNLGTDDYKTASDGNRAFYVFNVEEDGAKALNGYDLKTVNGDIEILRKTLTINTDATQTYGNDAVTSGTPEADSTQLVNGDTLDTGSISYKIATDGKYADSKGRNDTAHVGSYENQYLTTGATVKASDGSDASANYTVTGSGTITVNPADLYLKVRDVSTTYGTAFDDTKYGYTVDSDKRGLVNGDTQDAVLGDQFLSYTNNGNATDPDKIAKGAVTQNVGNYELLGTANRTLADYNVHITSGTATVNKAKLALTVGDTSTTYGSGDWTPYTYTLTGNANGDTVDSVKENGITAVYTNTGAVTDAASNEKKIYTKDADGKYQLLGDFTLTGQTAKNYEIETNTPGKATVNKATVKVKLNDVSTTYGTAFDTDKYGYDPSKIEGLTNGDKTDVVTQVLNGDYKTGNIQYTNTGDASAEEKLDGKVTKTVNGGPYYLQGTTSQTLGNYNIEIENGNATINKATLHLSTGNYTETYGDAETVQKDLDRATTVTGEKNGDNLADLVSKIGIRNTSEALLSDTRTNDVKYKADGSLDNYGITTDFNKSLDNYDVVQDKTGSVTLKPKEITIKNTMTQQYGSSDRTYKEATVPEGQLANGDKISTKDLKFDIKADGEYAKSLAENKKNNSEAVTADAKTYTGELIHTGGGITHENGTDAYKNYKVTVEGDIVVTPAPLTITTKDVTTEYGTVKETTSTATGLVNGDQNYASDISYDYGDYGHGYLDNNTRTNNVGSYGITTKATNTTSDFLKNYTISYGDATLTITPKDVYFHVDGKGSTFDDIVYTVTDPNHPGNRDAINSQLPYGETVTGGYGIGQALPDTPGSKDHYYTVDSTINGTPVYDNNGQGTQVGNYVYHPTGQAVIHFDQPQKPDQTTRYVEGARRPQDKLESALPVFRVDASGVVKQYGTYGIESQSQAVTLSPTGMRMPEPNQTSTQDRKYLTTLKTAHGHGTFRLEYNGVVLRVIPVDPAAEQIVEAGDKLKNVALSEQALHVAYTQMGLDLVNLKGVYIYMAPM</sequence>
<dbReference type="Proteomes" id="UP000536773">
    <property type="component" value="Unassembled WGS sequence"/>
</dbReference>
<dbReference type="NCBIfam" id="TIGR01901">
    <property type="entry name" value="adhes_NPXG"/>
    <property type="match status" value="1"/>
</dbReference>
<reference evidence="7 8" key="1">
    <citation type="submission" date="2020-04" db="EMBL/GenBank/DDBJ databases">
        <authorList>
            <person name="Hitch T.C.A."/>
            <person name="Wylensek D."/>
            <person name="Clavel T."/>
        </authorList>
    </citation>
    <scope>NUCLEOTIDE SEQUENCE [LARGE SCALE GENOMIC DNA]</scope>
    <source>
        <strain evidence="7 8">WCA-386-APC-2A</strain>
    </source>
</reference>
<dbReference type="EMBL" id="JABBJH010000012">
    <property type="protein sequence ID" value="NMK39528.1"/>
    <property type="molecule type" value="Genomic_DNA"/>
</dbReference>
<feature type="domain" description="Filamentous haemagglutinin FhaB/tRNA nuclease CdiA-like TPS" evidence="6">
    <location>
        <begin position="28"/>
        <end position="140"/>
    </location>
</feature>
<proteinExistence type="predicted"/>
<evidence type="ECO:0000256" key="3">
    <source>
        <dbReference type="ARBA" id="ARBA00022729"/>
    </source>
</evidence>
<keyword evidence="2" id="KW-0964">Secreted</keyword>
<comment type="subcellular location">
    <subcellularLocation>
        <location evidence="1">Secreted</location>
    </subcellularLocation>
</comment>
<dbReference type="GO" id="GO:0005576">
    <property type="term" value="C:extracellular region"/>
    <property type="evidence" value="ECO:0007669"/>
    <property type="project" value="UniProtKB-SubCell"/>
</dbReference>
<dbReference type="InterPro" id="IPR008638">
    <property type="entry name" value="FhaB/CdiA-like_TPS"/>
</dbReference>
<dbReference type="PANTHER" id="PTHR12338:SF8">
    <property type="entry name" value="HEME_HEMOPEXIN-BINDING PROTEIN"/>
    <property type="match status" value="1"/>
</dbReference>
<feature type="region of interest" description="Disordered" evidence="4">
    <location>
        <begin position="823"/>
        <end position="855"/>
    </location>
</feature>
<dbReference type="InterPro" id="IPR012334">
    <property type="entry name" value="Pectin_lyas_fold"/>
</dbReference>
<feature type="signal peptide" evidence="5">
    <location>
        <begin position="1"/>
        <end position="30"/>
    </location>
</feature>
<evidence type="ECO:0000259" key="6">
    <source>
        <dbReference type="SMART" id="SM00912"/>
    </source>
</evidence>
<feature type="chain" id="PRO_5032691874" evidence="5">
    <location>
        <begin position="31"/>
        <end position="2325"/>
    </location>
</feature>
<dbReference type="Gene3D" id="2.160.20.10">
    <property type="entry name" value="Single-stranded right-handed beta-helix, Pectin lyase-like"/>
    <property type="match status" value="1"/>
</dbReference>
<dbReference type="SUPFAM" id="SSF51126">
    <property type="entry name" value="Pectin lyase-like"/>
    <property type="match status" value="1"/>
</dbReference>
<evidence type="ECO:0000256" key="4">
    <source>
        <dbReference type="SAM" id="MobiDB-lite"/>
    </source>
</evidence>